<feature type="region of interest" description="Disordered" evidence="1">
    <location>
        <begin position="340"/>
        <end position="401"/>
    </location>
</feature>
<proteinExistence type="predicted"/>
<dbReference type="OMA" id="DNSQDQF"/>
<dbReference type="EMBL" id="CAJJDM010000053">
    <property type="protein sequence ID" value="CAD8074685.1"/>
    <property type="molecule type" value="Genomic_DNA"/>
</dbReference>
<organism evidence="2 3">
    <name type="scientific">Paramecium primaurelia</name>
    <dbReference type="NCBI Taxonomy" id="5886"/>
    <lineage>
        <taxon>Eukaryota</taxon>
        <taxon>Sar</taxon>
        <taxon>Alveolata</taxon>
        <taxon>Ciliophora</taxon>
        <taxon>Intramacronucleata</taxon>
        <taxon>Oligohymenophorea</taxon>
        <taxon>Peniculida</taxon>
        <taxon>Parameciidae</taxon>
        <taxon>Paramecium</taxon>
    </lineage>
</organism>
<feature type="region of interest" description="Disordered" evidence="1">
    <location>
        <begin position="250"/>
        <end position="277"/>
    </location>
</feature>
<evidence type="ECO:0000313" key="3">
    <source>
        <dbReference type="Proteomes" id="UP000688137"/>
    </source>
</evidence>
<feature type="compositionally biased region" description="Basic and acidic residues" evidence="1">
    <location>
        <begin position="391"/>
        <end position="401"/>
    </location>
</feature>
<feature type="compositionally biased region" description="Polar residues" evidence="1">
    <location>
        <begin position="363"/>
        <end position="382"/>
    </location>
</feature>
<evidence type="ECO:0000313" key="2">
    <source>
        <dbReference type="EMBL" id="CAD8074685.1"/>
    </source>
</evidence>
<keyword evidence="3" id="KW-1185">Reference proteome</keyword>
<evidence type="ECO:0000256" key="1">
    <source>
        <dbReference type="SAM" id="MobiDB-lite"/>
    </source>
</evidence>
<dbReference type="Proteomes" id="UP000688137">
    <property type="component" value="Unassembled WGS sequence"/>
</dbReference>
<reference evidence="2" key="1">
    <citation type="submission" date="2021-01" db="EMBL/GenBank/DDBJ databases">
        <authorList>
            <consortium name="Genoscope - CEA"/>
            <person name="William W."/>
        </authorList>
    </citation>
    <scope>NUCLEOTIDE SEQUENCE</scope>
</reference>
<accession>A0A8S1MAF1</accession>
<sequence>MVKCLWCLKELGIFGMLFHKAVCLEYLYSKSLDKLKQAKLAGFITKEQYLNEKRNLREYFMSRFKPKVYEAFIKRQQEQQYIVINPNDLSVALESDIDMISKKVCIGSQEISQKSQFFQSFQNPIEHHYNYMTNDYSEYQDIQPIFKSDDNINQIEFNQQDENSIYQLEIHNIGNTQQQIDLYDNSQDQFVQLQFQQNHILQQSQENQDEEDKQLNASLEINEEEKENVLFKLLQQKVVPIKIKEFNQSITKNKNKKQTHTRSKSRKIKQNSNVLENKGEISKPFQYQEELATEIKQFSDNFLQTNKKNPPKFSQSTDKINPKINQSIEISTIKELKKRQKKNKNLIQNNSNNQLKKEDQKNNSEQQEIIKTRFQTSLGIKQNKTKSKSINRREQQKIKKK</sequence>
<name>A0A8S1MAF1_PARPR</name>
<feature type="compositionally biased region" description="Basic residues" evidence="1">
    <location>
        <begin position="253"/>
        <end position="269"/>
    </location>
</feature>
<dbReference type="AlphaFoldDB" id="A0A8S1MAF1"/>
<feature type="compositionally biased region" description="Low complexity" evidence="1">
    <location>
        <begin position="345"/>
        <end position="354"/>
    </location>
</feature>
<protein>
    <submittedName>
        <fullName evidence="2">Uncharacterized protein</fullName>
    </submittedName>
</protein>
<comment type="caution">
    <text evidence="2">The sequence shown here is derived from an EMBL/GenBank/DDBJ whole genome shotgun (WGS) entry which is preliminary data.</text>
</comment>
<gene>
    <name evidence="2" type="ORF">PPRIM_AZ9-3.1.T0530099</name>
</gene>